<evidence type="ECO:0000313" key="3">
    <source>
        <dbReference type="Proteomes" id="UP000242715"/>
    </source>
</evidence>
<dbReference type="Proteomes" id="UP000242715">
    <property type="component" value="Unassembled WGS sequence"/>
</dbReference>
<evidence type="ECO:0000256" key="1">
    <source>
        <dbReference type="SAM" id="MobiDB-lite"/>
    </source>
</evidence>
<accession>A0A2Z6NNE9</accession>
<gene>
    <name evidence="2" type="ORF">TSUD_318170</name>
</gene>
<keyword evidence="3" id="KW-1185">Reference proteome</keyword>
<dbReference type="EMBL" id="DF973702">
    <property type="protein sequence ID" value="GAU38130.1"/>
    <property type="molecule type" value="Genomic_DNA"/>
</dbReference>
<feature type="region of interest" description="Disordered" evidence="1">
    <location>
        <begin position="145"/>
        <end position="164"/>
    </location>
</feature>
<feature type="region of interest" description="Disordered" evidence="1">
    <location>
        <begin position="174"/>
        <end position="195"/>
    </location>
</feature>
<sequence length="195" mass="21797">MDKRRESWEEEGKNDENLFPVFSERSQQDMSAIVSALTQVMGGNNNSEMHEASSIHNITQQSQLPQEDQAEFGYNQEFHNLVSNTSNVQQSNQQVPLPQFSQETYSNPYQYAAQAQLQASGSSSNFNQDMLRFYGRDMFVSNSQPLISTSSSSSSSSSGLSQQQQEFLRLSMQFGGSSSSSSAYEPPRNWGDGQQ</sequence>
<organism evidence="2 3">
    <name type="scientific">Trifolium subterraneum</name>
    <name type="common">Subterranean clover</name>
    <dbReference type="NCBI Taxonomy" id="3900"/>
    <lineage>
        <taxon>Eukaryota</taxon>
        <taxon>Viridiplantae</taxon>
        <taxon>Streptophyta</taxon>
        <taxon>Embryophyta</taxon>
        <taxon>Tracheophyta</taxon>
        <taxon>Spermatophyta</taxon>
        <taxon>Magnoliopsida</taxon>
        <taxon>eudicotyledons</taxon>
        <taxon>Gunneridae</taxon>
        <taxon>Pentapetalae</taxon>
        <taxon>rosids</taxon>
        <taxon>fabids</taxon>
        <taxon>Fabales</taxon>
        <taxon>Fabaceae</taxon>
        <taxon>Papilionoideae</taxon>
        <taxon>50 kb inversion clade</taxon>
        <taxon>NPAAA clade</taxon>
        <taxon>Hologalegina</taxon>
        <taxon>IRL clade</taxon>
        <taxon>Trifolieae</taxon>
        <taxon>Trifolium</taxon>
    </lineage>
</organism>
<proteinExistence type="predicted"/>
<name>A0A2Z6NNE9_TRISU</name>
<evidence type="ECO:0000313" key="2">
    <source>
        <dbReference type="EMBL" id="GAU38130.1"/>
    </source>
</evidence>
<dbReference type="AlphaFoldDB" id="A0A2Z6NNE9"/>
<reference evidence="3" key="1">
    <citation type="journal article" date="2017" name="Front. Plant Sci.">
        <title>Climate Clever Clovers: New Paradigm to Reduce the Environmental Footprint of Ruminants by Breeding Low Methanogenic Forages Utilizing Haplotype Variation.</title>
        <authorList>
            <person name="Kaur P."/>
            <person name="Appels R."/>
            <person name="Bayer P.E."/>
            <person name="Keeble-Gagnere G."/>
            <person name="Wang J."/>
            <person name="Hirakawa H."/>
            <person name="Shirasawa K."/>
            <person name="Vercoe P."/>
            <person name="Stefanova K."/>
            <person name="Durmic Z."/>
            <person name="Nichols P."/>
            <person name="Revell C."/>
            <person name="Isobe S.N."/>
            <person name="Edwards D."/>
            <person name="Erskine W."/>
        </authorList>
    </citation>
    <scope>NUCLEOTIDE SEQUENCE [LARGE SCALE GENOMIC DNA]</scope>
    <source>
        <strain evidence="3">cv. Daliak</strain>
    </source>
</reference>
<dbReference type="OrthoDB" id="1925932at2759"/>
<protein>
    <submittedName>
        <fullName evidence="2">Uncharacterized protein</fullName>
    </submittedName>
</protein>